<dbReference type="Proteomes" id="UP000251075">
    <property type="component" value="Unassembled WGS sequence"/>
</dbReference>
<proteinExistence type="predicted"/>
<accession>A0A364P1M8</accession>
<comment type="caution">
    <text evidence="2">The sequence shown here is derived from an EMBL/GenBank/DDBJ whole genome shotgun (WGS) entry which is preliminary data.</text>
</comment>
<dbReference type="AlphaFoldDB" id="A0A364P1M8"/>
<reference evidence="2 3" key="1">
    <citation type="submission" date="2017-11" db="EMBL/GenBank/DDBJ databases">
        <title>Draft genome sequence of magnetotactic bacterium Magnetospirillum kuznetsovii LBB-42.</title>
        <authorList>
            <person name="Grouzdev D.S."/>
            <person name="Rysina M.S."/>
            <person name="Baslerov R.V."/>
            <person name="Koziaeva V."/>
        </authorList>
    </citation>
    <scope>NUCLEOTIDE SEQUENCE [LARGE SCALE GENOMIC DNA]</scope>
    <source>
        <strain evidence="2 3">LBB-42</strain>
    </source>
</reference>
<dbReference type="EMBL" id="PGTO01000002">
    <property type="protein sequence ID" value="RAU23249.1"/>
    <property type="molecule type" value="Genomic_DNA"/>
</dbReference>
<gene>
    <name evidence="2" type="ORF">CU669_03595</name>
</gene>
<sequence length="163" mass="18577">MINMRKVIAIHAFYKNKVPGGFGIMWNCPTGFAKELLEGIEGYKDFIKPDPGETQDEFAAFLIRQLDYFGEAKKSRLLDKAEQVIAVQNTYWLEQHGYLKADEFNGMQFHFTEDRISDGQHRLGRGVVSVMTIGEKLVDCGIEEPKDFTDTSSRQAPGEMHRP</sequence>
<protein>
    <submittedName>
        <fullName evidence="2">Uncharacterized protein</fullName>
    </submittedName>
</protein>
<keyword evidence="3" id="KW-1185">Reference proteome</keyword>
<organism evidence="2 3">
    <name type="scientific">Paramagnetospirillum kuznetsovii</name>
    <dbReference type="NCBI Taxonomy" id="2053833"/>
    <lineage>
        <taxon>Bacteria</taxon>
        <taxon>Pseudomonadati</taxon>
        <taxon>Pseudomonadota</taxon>
        <taxon>Alphaproteobacteria</taxon>
        <taxon>Rhodospirillales</taxon>
        <taxon>Magnetospirillaceae</taxon>
        <taxon>Paramagnetospirillum</taxon>
    </lineage>
</organism>
<name>A0A364P1M8_9PROT</name>
<evidence type="ECO:0000256" key="1">
    <source>
        <dbReference type="SAM" id="MobiDB-lite"/>
    </source>
</evidence>
<feature type="region of interest" description="Disordered" evidence="1">
    <location>
        <begin position="144"/>
        <end position="163"/>
    </location>
</feature>
<evidence type="ECO:0000313" key="2">
    <source>
        <dbReference type="EMBL" id="RAU23249.1"/>
    </source>
</evidence>
<evidence type="ECO:0000313" key="3">
    <source>
        <dbReference type="Proteomes" id="UP000251075"/>
    </source>
</evidence>